<keyword evidence="3" id="KW-0741">SOS mutagenesis</keyword>
<keyword evidence="8" id="KW-1185">Reference proteome</keyword>
<dbReference type="Gene3D" id="3.30.70.270">
    <property type="match status" value="1"/>
</dbReference>
<feature type="domain" description="UmuC" evidence="6">
    <location>
        <begin position="2"/>
        <end position="187"/>
    </location>
</feature>
<dbReference type="GO" id="GO:0042276">
    <property type="term" value="P:error-prone translesion synthesis"/>
    <property type="evidence" value="ECO:0007669"/>
    <property type="project" value="TreeGrafter"/>
</dbReference>
<evidence type="ECO:0000259" key="6">
    <source>
        <dbReference type="PROSITE" id="PS50173"/>
    </source>
</evidence>
<dbReference type="InterPro" id="IPR025188">
    <property type="entry name" value="DUF4113"/>
</dbReference>
<keyword evidence="5" id="KW-0742">SOS response</keyword>
<keyword evidence="4" id="KW-0234">DNA repair</keyword>
<organism evidence="7 8">
    <name type="scientific">Rufibacter quisquiliarum</name>
    <dbReference type="NCBI Taxonomy" id="1549639"/>
    <lineage>
        <taxon>Bacteria</taxon>
        <taxon>Pseudomonadati</taxon>
        <taxon>Bacteroidota</taxon>
        <taxon>Cytophagia</taxon>
        <taxon>Cytophagales</taxon>
        <taxon>Hymenobacteraceae</taxon>
        <taxon>Rufibacter</taxon>
    </lineage>
</organism>
<dbReference type="GO" id="GO:0003887">
    <property type="term" value="F:DNA-directed DNA polymerase activity"/>
    <property type="evidence" value="ECO:0007669"/>
    <property type="project" value="TreeGrafter"/>
</dbReference>
<dbReference type="Gene3D" id="1.10.150.20">
    <property type="entry name" value="5' to 3' exonuclease, C-terminal subdomain"/>
    <property type="match status" value="1"/>
</dbReference>
<dbReference type="PANTHER" id="PTHR11076">
    <property type="entry name" value="DNA REPAIR POLYMERASE UMUC / TRANSFERASE FAMILY MEMBER"/>
    <property type="match status" value="1"/>
</dbReference>
<dbReference type="Pfam" id="PF11799">
    <property type="entry name" value="IMS_C"/>
    <property type="match status" value="1"/>
</dbReference>
<gene>
    <name evidence="7" type="ORF">FHS90_001675</name>
</gene>
<dbReference type="RefSeq" id="WP_182512640.1">
    <property type="nucleotide sequence ID" value="NZ_JACJIQ010000005.1"/>
</dbReference>
<dbReference type="Proteomes" id="UP000563094">
    <property type="component" value="Unassembled WGS sequence"/>
</dbReference>
<dbReference type="CDD" id="cd01700">
    <property type="entry name" value="PolY_Pol_V_umuC"/>
    <property type="match status" value="1"/>
</dbReference>
<dbReference type="GO" id="GO:0009432">
    <property type="term" value="P:SOS response"/>
    <property type="evidence" value="ECO:0007669"/>
    <property type="project" value="UniProtKB-KW"/>
</dbReference>
<evidence type="ECO:0000256" key="3">
    <source>
        <dbReference type="ARBA" id="ARBA00023199"/>
    </source>
</evidence>
<keyword evidence="2" id="KW-0227">DNA damage</keyword>
<dbReference type="InterPro" id="IPR050116">
    <property type="entry name" value="DNA_polymerase-Y"/>
</dbReference>
<dbReference type="InterPro" id="IPR001126">
    <property type="entry name" value="UmuC"/>
</dbReference>
<dbReference type="InterPro" id="IPR017961">
    <property type="entry name" value="DNA_pol_Y-fam_little_finger"/>
</dbReference>
<accession>A0A839GPZ2</accession>
<evidence type="ECO:0000256" key="5">
    <source>
        <dbReference type="ARBA" id="ARBA00023236"/>
    </source>
</evidence>
<dbReference type="AlphaFoldDB" id="A0A839GPZ2"/>
<reference evidence="7 8" key="1">
    <citation type="submission" date="2020-08" db="EMBL/GenBank/DDBJ databases">
        <title>Genomic Encyclopedia of Type Strains, Phase IV (KMG-IV): sequencing the most valuable type-strain genomes for metagenomic binning, comparative biology and taxonomic classification.</title>
        <authorList>
            <person name="Goeker M."/>
        </authorList>
    </citation>
    <scope>NUCLEOTIDE SEQUENCE [LARGE SCALE GENOMIC DNA]</scope>
    <source>
        <strain evidence="7 8">DSM 29854</strain>
    </source>
</reference>
<evidence type="ECO:0000256" key="2">
    <source>
        <dbReference type="ARBA" id="ARBA00022763"/>
    </source>
</evidence>
<name>A0A839GPZ2_9BACT</name>
<dbReference type="GO" id="GO:0003684">
    <property type="term" value="F:damaged DNA binding"/>
    <property type="evidence" value="ECO:0007669"/>
    <property type="project" value="InterPro"/>
</dbReference>
<dbReference type="InterPro" id="IPR043502">
    <property type="entry name" value="DNA/RNA_pol_sf"/>
</dbReference>
<dbReference type="PANTHER" id="PTHR11076:SF34">
    <property type="entry name" value="PROTEIN UMUC"/>
    <property type="match status" value="1"/>
</dbReference>
<protein>
    <submittedName>
        <fullName evidence="7">DNA polymerase V</fullName>
    </submittedName>
</protein>
<dbReference type="SUPFAM" id="SSF56672">
    <property type="entry name" value="DNA/RNA polymerases"/>
    <property type="match status" value="1"/>
</dbReference>
<proteinExistence type="inferred from homology"/>
<evidence type="ECO:0000256" key="1">
    <source>
        <dbReference type="ARBA" id="ARBA00010945"/>
    </source>
</evidence>
<dbReference type="InterPro" id="IPR043128">
    <property type="entry name" value="Rev_trsase/Diguanyl_cyclase"/>
</dbReference>
<evidence type="ECO:0000313" key="8">
    <source>
        <dbReference type="Proteomes" id="UP000563094"/>
    </source>
</evidence>
<comment type="caution">
    <text evidence="7">The sequence shown here is derived from an EMBL/GenBank/DDBJ whole genome shotgun (WGS) entry which is preliminary data.</text>
</comment>
<dbReference type="Gene3D" id="3.40.1170.60">
    <property type="match status" value="1"/>
</dbReference>
<dbReference type="PROSITE" id="PS50173">
    <property type="entry name" value="UMUC"/>
    <property type="match status" value="1"/>
</dbReference>
<comment type="similarity">
    <text evidence="1">Belongs to the DNA polymerase type-Y family.</text>
</comment>
<evidence type="ECO:0000313" key="7">
    <source>
        <dbReference type="EMBL" id="MBA9076967.1"/>
    </source>
</evidence>
<dbReference type="GO" id="GO:0006281">
    <property type="term" value="P:DNA repair"/>
    <property type="evidence" value="ECO:0007669"/>
    <property type="project" value="UniProtKB-KW"/>
</dbReference>
<dbReference type="Pfam" id="PF13438">
    <property type="entry name" value="DUF4113"/>
    <property type="match status" value="1"/>
</dbReference>
<sequence>MYALVDCNNFYASCERVFDPKLQDKPIVVLSNNDGCIISRSQEAKDLGIKMGEPYFQRKKWLAEQGVHVFSSNYALYGDMSRRVMEVLAMFTPELEVYSIDEAFLGLHGFERHHELEALAREMQQRVRQWVGIPVCVGIGPTKTLAKAANNLAKKQRQQTGGVWLIDRQNREQALAQMPVRDVWGVGRQNAARLEMAGVDTALALSRCSVEWARRQLGGVVGVRLVKELSGEPCLAMMPTQDKQNIACTRSFGKIITDLPQLQEAIAVYATQAAEKLRSQGSVAGAITVFAHTNRFRPVEQYFKERTLEFPVATDSTLELVQMAVAGIKQIFRPGIEYGKAGVVLTRLMPREGIQADLFVRSAALEHRGLMQALDKMNRLWGGNMVSVAATGQGQRQEWQMLSGLCSPRRTTHLQEVLGVRG</sequence>
<dbReference type="GO" id="GO:0005829">
    <property type="term" value="C:cytosol"/>
    <property type="evidence" value="ECO:0007669"/>
    <property type="project" value="TreeGrafter"/>
</dbReference>
<evidence type="ECO:0000256" key="4">
    <source>
        <dbReference type="ARBA" id="ARBA00023204"/>
    </source>
</evidence>
<dbReference type="EMBL" id="JACJIQ010000005">
    <property type="protein sequence ID" value="MBA9076967.1"/>
    <property type="molecule type" value="Genomic_DNA"/>
</dbReference>
<dbReference type="Pfam" id="PF00817">
    <property type="entry name" value="IMS"/>
    <property type="match status" value="1"/>
</dbReference>